<keyword evidence="3" id="KW-1185">Reference proteome</keyword>
<feature type="region of interest" description="Disordered" evidence="1">
    <location>
        <begin position="1210"/>
        <end position="1233"/>
    </location>
</feature>
<evidence type="ECO:0000313" key="2">
    <source>
        <dbReference type="EMBL" id="EFJ51450.1"/>
    </source>
</evidence>
<dbReference type="RefSeq" id="XP_002947402.1">
    <property type="nucleotide sequence ID" value="XM_002947356.1"/>
</dbReference>
<feature type="compositionally biased region" description="Low complexity" evidence="1">
    <location>
        <begin position="769"/>
        <end position="778"/>
    </location>
</feature>
<dbReference type="OrthoDB" id="548403at2759"/>
<feature type="compositionally biased region" description="Basic and acidic residues" evidence="1">
    <location>
        <begin position="136"/>
        <end position="146"/>
    </location>
</feature>
<feature type="compositionally biased region" description="Basic residues" evidence="1">
    <location>
        <begin position="105"/>
        <end position="115"/>
    </location>
</feature>
<protein>
    <submittedName>
        <fullName evidence="2">Uncharacterized protein</fullName>
    </submittedName>
</protein>
<dbReference type="EMBL" id="GL378327">
    <property type="protein sequence ID" value="EFJ51450.1"/>
    <property type="molecule type" value="Genomic_DNA"/>
</dbReference>
<evidence type="ECO:0000256" key="1">
    <source>
        <dbReference type="SAM" id="MobiDB-lite"/>
    </source>
</evidence>
<feature type="compositionally biased region" description="Basic and acidic residues" evidence="1">
    <location>
        <begin position="544"/>
        <end position="553"/>
    </location>
</feature>
<feature type="compositionally biased region" description="Pro residues" evidence="1">
    <location>
        <begin position="1219"/>
        <end position="1232"/>
    </location>
</feature>
<gene>
    <name evidence="2" type="ORF">VOLCADRAFT_87768</name>
</gene>
<dbReference type="KEGG" id="vcn:VOLCADRAFT_87768"/>
<feature type="region of interest" description="Disordered" evidence="1">
    <location>
        <begin position="37"/>
        <end position="163"/>
    </location>
</feature>
<feature type="compositionally biased region" description="Low complexity" evidence="1">
    <location>
        <begin position="118"/>
        <end position="135"/>
    </location>
</feature>
<sequence length="1248" mass="130916">MLRPASYRLAAQRRARATSEAVNAGALLNRFPAAATVGVPAASQQPSGPKPPRQEAAAAGAETAATIDDDGHRSDGPSVATGRSTSGGNGRPSETTASFAPLSPHRQRHSARHDKVRQSQPPGRQQRPQQPQTQRQEQHQRRETDAPLRQQIQPPPPPTTTMTTAVLAPDSTIPGSDIVVQPSGHGQFAVRRWKCRTPRQLTAALYGCTSLSSLLAQLKVCGPLNAVQLCASLAAAEQIAAREGGGAGGSFGYTAVAADAGLGPGWRRRQLPSAPPMGLLAPPCRALTPAESAALATVLVAHSEVLADADPPELAATLWAAARLRLQLPPAALEPALEAIWMWDPADPTANRQLQDDPSLAQRPSAAGRRPITPAQPPPPSRQRQRRRDAMGSWEVCLLLYAVSVLWPEYVRQNAGGFLEALDSYESGPASTSGPGPRRGSVQQHGGGRRHGSSGGGGGLSCEQVVGVVAALARADVALDEVEEEFLLLAVSSRLSAFSLPHLTALLSAAQHWAPLRTALHGDLLAALLARLDRHHVRFMEARKERREAEERRRRQPPPPPEGRPLPSRVLSALMRQLRLRAVDFSSRDVCEALAAMAALRAAPSLDTSRVVRWKEGLRGLLRRWIQVVRQEAMVAAATAAMGEKVGDEVSGSTEEKISGTAAAAAAAAAARTFSTSLHAVSRLGVRLQRAESEVAVAAAVALVPYMSSLVDCVMVLTALGEAVEPEAEAAVGAEAAEGPDTEAAEAEVGPAAKCENEDEEQRGNMETASAAASAAAAAAEEEEEAGGWLWLKADGVLRLDSRSRRAARLVLERAAELIQKRAATVSRGSDGSGGGGGGAASNSAGELVCLIRAAASLGAWPPEWWWRAWRGAVVERLPPALLRPRAAVTAAAPPAPALASSACFSLTEAVDVLYSLALLTHRRLASARRRGSVSAASAAATAGLFQMPLRRWRWQRRQRPWFEASRSAAAAAAAGGVTVTAAPLEPELLTALLAVACLGATRRRTRYPATIAAGGGAGGGGAPQEIGTMTVYYLSWAVARLRLFAPYEAALWCPRLAAAAPRALARLTPRKQVLMLRSLTWAYRGAAAAAVAASAPQRPVAPPVASPLPPMLAAAWQAAFAMNMTQARGQTLSYAAAAMAAARISPPAPWLARFRGLALNRKLATAGTAAISSQSQSQLSDADRQLARRLRFLLARGAAAGAGAGGERRSVSVAGAPLPLPGQPPPPPPDVSFPVRWLRCGAGLSWI</sequence>
<dbReference type="InParanoid" id="D8TM70"/>
<dbReference type="AlphaFoldDB" id="D8TM70"/>
<evidence type="ECO:0000313" key="3">
    <source>
        <dbReference type="Proteomes" id="UP000001058"/>
    </source>
</evidence>
<proteinExistence type="predicted"/>
<accession>D8TM70</accession>
<dbReference type="Proteomes" id="UP000001058">
    <property type="component" value="Unassembled WGS sequence"/>
</dbReference>
<name>D8TM70_VOLCA</name>
<feature type="region of interest" description="Disordered" evidence="1">
    <location>
        <begin position="348"/>
        <end position="388"/>
    </location>
</feature>
<dbReference type="GeneID" id="9620508"/>
<reference evidence="2 3" key="1">
    <citation type="journal article" date="2010" name="Science">
        <title>Genomic analysis of organismal complexity in the multicellular green alga Volvox carteri.</title>
        <authorList>
            <person name="Prochnik S.E."/>
            <person name="Umen J."/>
            <person name="Nedelcu A.M."/>
            <person name="Hallmann A."/>
            <person name="Miller S.M."/>
            <person name="Nishii I."/>
            <person name="Ferris P."/>
            <person name="Kuo A."/>
            <person name="Mitros T."/>
            <person name="Fritz-Laylin L.K."/>
            <person name="Hellsten U."/>
            <person name="Chapman J."/>
            <person name="Simakov O."/>
            <person name="Rensing S.A."/>
            <person name="Terry A."/>
            <person name="Pangilinan J."/>
            <person name="Kapitonov V."/>
            <person name="Jurka J."/>
            <person name="Salamov A."/>
            <person name="Shapiro H."/>
            <person name="Schmutz J."/>
            <person name="Grimwood J."/>
            <person name="Lindquist E."/>
            <person name="Lucas S."/>
            <person name="Grigoriev I.V."/>
            <person name="Schmitt R."/>
            <person name="Kirk D."/>
            <person name="Rokhsar D.S."/>
        </authorList>
    </citation>
    <scope>NUCLEOTIDE SEQUENCE [LARGE SCALE GENOMIC DNA]</scope>
    <source>
        <strain evidence="3">f. Nagariensis / Eve</strain>
    </source>
</reference>
<feature type="region of interest" description="Disordered" evidence="1">
    <location>
        <begin position="426"/>
        <end position="458"/>
    </location>
</feature>
<feature type="region of interest" description="Disordered" evidence="1">
    <location>
        <begin position="544"/>
        <end position="568"/>
    </location>
</feature>
<organism evidence="3">
    <name type="scientific">Volvox carteri f. nagariensis</name>
    <dbReference type="NCBI Taxonomy" id="3068"/>
    <lineage>
        <taxon>Eukaryota</taxon>
        <taxon>Viridiplantae</taxon>
        <taxon>Chlorophyta</taxon>
        <taxon>core chlorophytes</taxon>
        <taxon>Chlorophyceae</taxon>
        <taxon>CS clade</taxon>
        <taxon>Chlamydomonadales</taxon>
        <taxon>Volvocaceae</taxon>
        <taxon>Volvox</taxon>
    </lineage>
</organism>
<feature type="compositionally biased region" description="Low complexity" evidence="1">
    <location>
        <begin position="55"/>
        <end position="66"/>
    </location>
</feature>
<feature type="region of interest" description="Disordered" evidence="1">
    <location>
        <begin position="731"/>
        <end position="778"/>
    </location>
</feature>